<dbReference type="EMBL" id="BARS01057560">
    <property type="protein sequence ID" value="GAG42113.1"/>
    <property type="molecule type" value="Genomic_DNA"/>
</dbReference>
<evidence type="ECO:0008006" key="8">
    <source>
        <dbReference type="Google" id="ProtNLM"/>
    </source>
</evidence>
<evidence type="ECO:0000256" key="2">
    <source>
        <dbReference type="ARBA" id="ARBA00022475"/>
    </source>
</evidence>
<dbReference type="PANTHER" id="PTHR30558:SF7">
    <property type="entry name" value="TOL-PAL SYSTEM PROTEIN TOLR"/>
    <property type="match status" value="1"/>
</dbReference>
<evidence type="ECO:0000256" key="1">
    <source>
        <dbReference type="ARBA" id="ARBA00004162"/>
    </source>
</evidence>
<dbReference type="Pfam" id="PF02472">
    <property type="entry name" value="ExbD"/>
    <property type="match status" value="1"/>
</dbReference>
<accession>X0XZY9</accession>
<evidence type="ECO:0000256" key="6">
    <source>
        <dbReference type="SAM" id="Phobius"/>
    </source>
</evidence>
<feature type="transmembrane region" description="Helical" evidence="6">
    <location>
        <begin position="17"/>
        <end position="38"/>
    </location>
</feature>
<reference evidence="7" key="1">
    <citation type="journal article" date="2014" name="Front. Microbiol.">
        <title>High frequency of phylogenetically diverse reductive dehalogenase-homologous genes in deep subseafloor sedimentary metagenomes.</title>
        <authorList>
            <person name="Kawai M."/>
            <person name="Futagami T."/>
            <person name="Toyoda A."/>
            <person name="Takaki Y."/>
            <person name="Nishi S."/>
            <person name="Hori S."/>
            <person name="Arai W."/>
            <person name="Tsubouchi T."/>
            <person name="Morono Y."/>
            <person name="Uchiyama I."/>
            <person name="Ito T."/>
            <person name="Fujiyama A."/>
            <person name="Inagaki F."/>
            <person name="Takami H."/>
        </authorList>
    </citation>
    <scope>NUCLEOTIDE SEQUENCE</scope>
    <source>
        <strain evidence="7">Expedition CK06-06</strain>
    </source>
</reference>
<evidence type="ECO:0000313" key="7">
    <source>
        <dbReference type="EMBL" id="GAG42113.1"/>
    </source>
</evidence>
<dbReference type="Gene3D" id="3.30.420.270">
    <property type="match status" value="1"/>
</dbReference>
<feature type="non-terminal residue" evidence="7">
    <location>
        <position position="117"/>
    </location>
</feature>
<evidence type="ECO:0000256" key="5">
    <source>
        <dbReference type="ARBA" id="ARBA00023136"/>
    </source>
</evidence>
<gene>
    <name evidence="7" type="ORF">S01H1_84349</name>
</gene>
<keyword evidence="2" id="KW-1003">Cell membrane</keyword>
<keyword evidence="3 6" id="KW-0812">Transmembrane</keyword>
<evidence type="ECO:0000256" key="3">
    <source>
        <dbReference type="ARBA" id="ARBA00022692"/>
    </source>
</evidence>
<proteinExistence type="predicted"/>
<comment type="caution">
    <text evidence="7">The sequence shown here is derived from an EMBL/GenBank/DDBJ whole genome shotgun (WGS) entry which is preliminary data.</text>
</comment>
<dbReference type="PANTHER" id="PTHR30558">
    <property type="entry name" value="EXBD MEMBRANE COMPONENT OF PMF-DRIVEN MACROMOLECULE IMPORT SYSTEM"/>
    <property type="match status" value="1"/>
</dbReference>
<keyword evidence="4 6" id="KW-1133">Transmembrane helix</keyword>
<dbReference type="GO" id="GO:0005886">
    <property type="term" value="C:plasma membrane"/>
    <property type="evidence" value="ECO:0007669"/>
    <property type="project" value="UniProtKB-SubCell"/>
</dbReference>
<protein>
    <recommendedName>
        <fullName evidence="8">Biopolymer transport protein ExbD/TolR</fullName>
    </recommendedName>
</protein>
<sequence>MSLKLSNEDEVSSEPNVVPLCDVLLVLLIIFMVVTPLIQKGIDVRLPVALNTINMPENPEVVLSIRKDGKLYIGKDQITLDNLQTMIEEAFMTASDKRLYLRADGELEYGNIVDVVE</sequence>
<dbReference type="InterPro" id="IPR003400">
    <property type="entry name" value="ExbD"/>
</dbReference>
<comment type="subcellular location">
    <subcellularLocation>
        <location evidence="1">Cell membrane</location>
        <topology evidence="1">Single-pass membrane protein</topology>
    </subcellularLocation>
</comment>
<organism evidence="7">
    <name type="scientific">marine sediment metagenome</name>
    <dbReference type="NCBI Taxonomy" id="412755"/>
    <lineage>
        <taxon>unclassified sequences</taxon>
        <taxon>metagenomes</taxon>
        <taxon>ecological metagenomes</taxon>
    </lineage>
</organism>
<evidence type="ECO:0000256" key="4">
    <source>
        <dbReference type="ARBA" id="ARBA00022989"/>
    </source>
</evidence>
<dbReference type="AlphaFoldDB" id="X0XZY9"/>
<dbReference type="GO" id="GO:0022857">
    <property type="term" value="F:transmembrane transporter activity"/>
    <property type="evidence" value="ECO:0007669"/>
    <property type="project" value="InterPro"/>
</dbReference>
<name>X0XZY9_9ZZZZ</name>
<keyword evidence="5 6" id="KW-0472">Membrane</keyword>